<accession>A0A437NAA6</accession>
<dbReference type="OrthoDB" id="7507927at2"/>
<dbReference type="EMBL" id="SACO01000002">
    <property type="protein sequence ID" value="RVU06851.1"/>
    <property type="molecule type" value="Genomic_DNA"/>
</dbReference>
<protein>
    <submittedName>
        <fullName evidence="1">STAS domain-containing protein</fullName>
    </submittedName>
</protein>
<proteinExistence type="predicted"/>
<dbReference type="RefSeq" id="WP_127705915.1">
    <property type="nucleotide sequence ID" value="NZ_SACO01000002.1"/>
</dbReference>
<comment type="caution">
    <text evidence="1">The sequence shown here is derived from an EMBL/GenBank/DDBJ whole genome shotgun (WGS) entry which is preliminary data.</text>
</comment>
<sequence length="103" mass="10881">MSTTVPFGEIATVQTIAATHASLTGAMEGHASVALDLAGVKDADLSLLQLVEVARAYALREHKAIRLTAPANAVVTALLKRAGMLTKLTPETIDFWFHGEQPA</sequence>
<name>A0A437NAA6_9SPHN</name>
<gene>
    <name evidence="1" type="ORF">EOE18_02485</name>
</gene>
<dbReference type="Proteomes" id="UP000282837">
    <property type="component" value="Unassembled WGS sequence"/>
</dbReference>
<keyword evidence="2" id="KW-1185">Reference proteome</keyword>
<evidence type="ECO:0000313" key="1">
    <source>
        <dbReference type="EMBL" id="RVU06851.1"/>
    </source>
</evidence>
<reference evidence="1 2" key="1">
    <citation type="submission" date="2019-01" db="EMBL/GenBank/DDBJ databases">
        <authorList>
            <person name="Chen W.-M."/>
        </authorList>
    </citation>
    <scope>NUCLEOTIDE SEQUENCE [LARGE SCALE GENOMIC DNA]</scope>
    <source>
        <strain evidence="1 2">FSY-9</strain>
    </source>
</reference>
<evidence type="ECO:0000313" key="2">
    <source>
        <dbReference type="Proteomes" id="UP000282837"/>
    </source>
</evidence>
<organism evidence="1 2">
    <name type="scientific">Novosphingobium umbonatum</name>
    <dbReference type="NCBI Taxonomy" id="1908524"/>
    <lineage>
        <taxon>Bacteria</taxon>
        <taxon>Pseudomonadati</taxon>
        <taxon>Pseudomonadota</taxon>
        <taxon>Alphaproteobacteria</taxon>
        <taxon>Sphingomonadales</taxon>
        <taxon>Sphingomonadaceae</taxon>
        <taxon>Novosphingobium</taxon>
    </lineage>
</organism>
<dbReference type="AlphaFoldDB" id="A0A437NAA6"/>